<dbReference type="GO" id="GO:0015421">
    <property type="term" value="F:ABC-type oligopeptide transporter activity"/>
    <property type="evidence" value="ECO:0007669"/>
    <property type="project" value="TreeGrafter"/>
</dbReference>
<evidence type="ECO:0000256" key="1">
    <source>
        <dbReference type="ARBA" id="ARBA00004651"/>
    </source>
</evidence>
<name>A0A9Q9EW42_TREDN</name>
<dbReference type="Gene3D" id="1.20.1560.10">
    <property type="entry name" value="ABC transporter type 1, transmembrane domain"/>
    <property type="match status" value="1"/>
</dbReference>
<dbReference type="PROSITE" id="PS50893">
    <property type="entry name" value="ABC_TRANSPORTER_2"/>
    <property type="match status" value="1"/>
</dbReference>
<dbReference type="Pfam" id="PF00664">
    <property type="entry name" value="ABC_membrane"/>
    <property type="match status" value="1"/>
</dbReference>
<evidence type="ECO:0000259" key="8">
    <source>
        <dbReference type="PROSITE" id="PS50893"/>
    </source>
</evidence>
<feature type="transmembrane region" description="Helical" evidence="7">
    <location>
        <begin position="127"/>
        <end position="152"/>
    </location>
</feature>
<dbReference type="PANTHER" id="PTHR43394">
    <property type="entry name" value="ATP-DEPENDENT PERMEASE MDL1, MITOCHONDRIAL"/>
    <property type="match status" value="1"/>
</dbReference>
<dbReference type="InterPro" id="IPR039421">
    <property type="entry name" value="Type_1_exporter"/>
</dbReference>
<reference evidence="10" key="1">
    <citation type="submission" date="2020-04" db="EMBL/GenBank/DDBJ databases">
        <title>Comparative genomics of oral phylogroup-2 Treponema strains.</title>
        <authorList>
            <person name="Zeng H."/>
            <person name="Chan Y.K."/>
            <person name="Watt R.M."/>
        </authorList>
    </citation>
    <scope>NUCLEOTIDE SEQUENCE</scope>
    <source>
        <strain evidence="10">OMZ 905</strain>
    </source>
</reference>
<dbReference type="GO" id="GO:0016887">
    <property type="term" value="F:ATP hydrolysis activity"/>
    <property type="evidence" value="ECO:0007669"/>
    <property type="project" value="InterPro"/>
</dbReference>
<dbReference type="GO" id="GO:0005524">
    <property type="term" value="F:ATP binding"/>
    <property type="evidence" value="ECO:0007669"/>
    <property type="project" value="UniProtKB-KW"/>
</dbReference>
<gene>
    <name evidence="10" type="ORF">E4N86_02445</name>
</gene>
<dbReference type="PANTHER" id="PTHR43394:SF1">
    <property type="entry name" value="ATP-BINDING CASSETTE SUB-FAMILY B MEMBER 10, MITOCHONDRIAL"/>
    <property type="match status" value="1"/>
</dbReference>
<feature type="transmembrane region" description="Helical" evidence="7">
    <location>
        <begin position="158"/>
        <end position="177"/>
    </location>
</feature>
<evidence type="ECO:0000313" key="11">
    <source>
        <dbReference type="Proteomes" id="UP001056981"/>
    </source>
</evidence>
<comment type="subcellular location">
    <subcellularLocation>
        <location evidence="1">Cell membrane</location>
        <topology evidence="1">Multi-pass membrane protein</topology>
    </subcellularLocation>
</comment>
<feature type="transmembrane region" description="Helical" evidence="7">
    <location>
        <begin position="56"/>
        <end position="81"/>
    </location>
</feature>
<evidence type="ECO:0000256" key="6">
    <source>
        <dbReference type="ARBA" id="ARBA00023136"/>
    </source>
</evidence>
<keyword evidence="3" id="KW-0547">Nucleotide-binding</keyword>
<keyword evidence="2 7" id="KW-0812">Transmembrane</keyword>
<feature type="domain" description="ABC transporter" evidence="8">
    <location>
        <begin position="332"/>
        <end position="560"/>
    </location>
</feature>
<protein>
    <submittedName>
        <fullName evidence="10">ABC transporter ATP-binding protein</fullName>
    </submittedName>
</protein>
<dbReference type="Proteomes" id="UP001056981">
    <property type="component" value="Chromosome"/>
</dbReference>
<dbReference type="GO" id="GO:0005886">
    <property type="term" value="C:plasma membrane"/>
    <property type="evidence" value="ECO:0007669"/>
    <property type="project" value="UniProtKB-SubCell"/>
</dbReference>
<dbReference type="InterPro" id="IPR036640">
    <property type="entry name" value="ABC1_TM_sf"/>
</dbReference>
<feature type="domain" description="ABC transmembrane type-1" evidence="9">
    <location>
        <begin position="24"/>
        <end position="300"/>
    </location>
</feature>
<evidence type="ECO:0000256" key="5">
    <source>
        <dbReference type="ARBA" id="ARBA00022989"/>
    </source>
</evidence>
<evidence type="ECO:0000313" key="10">
    <source>
        <dbReference type="EMBL" id="UTC99627.1"/>
    </source>
</evidence>
<dbReference type="Pfam" id="PF00005">
    <property type="entry name" value="ABC_tran"/>
    <property type="match status" value="1"/>
</dbReference>
<keyword evidence="5 7" id="KW-1133">Transmembrane helix</keyword>
<dbReference type="PROSITE" id="PS51257">
    <property type="entry name" value="PROKAR_LIPOPROTEIN"/>
    <property type="match status" value="1"/>
</dbReference>
<dbReference type="InterPro" id="IPR011527">
    <property type="entry name" value="ABC1_TM_dom"/>
</dbReference>
<keyword evidence="6 7" id="KW-0472">Membrane</keyword>
<evidence type="ECO:0000259" key="9">
    <source>
        <dbReference type="PROSITE" id="PS50929"/>
    </source>
</evidence>
<evidence type="ECO:0000256" key="2">
    <source>
        <dbReference type="ARBA" id="ARBA00022692"/>
    </source>
</evidence>
<dbReference type="RefSeq" id="WP_253716550.1">
    <property type="nucleotide sequence ID" value="NZ_CP051522.1"/>
</dbReference>
<organism evidence="10 11">
    <name type="scientific">Treponema denticola</name>
    <dbReference type="NCBI Taxonomy" id="158"/>
    <lineage>
        <taxon>Bacteria</taxon>
        <taxon>Pseudomonadati</taxon>
        <taxon>Spirochaetota</taxon>
        <taxon>Spirochaetia</taxon>
        <taxon>Spirochaetales</taxon>
        <taxon>Treponemataceae</taxon>
        <taxon>Treponema</taxon>
    </lineage>
</organism>
<evidence type="ECO:0000256" key="3">
    <source>
        <dbReference type="ARBA" id="ARBA00022741"/>
    </source>
</evidence>
<keyword evidence="4 10" id="KW-0067">ATP-binding</keyword>
<proteinExistence type="predicted"/>
<dbReference type="InterPro" id="IPR003593">
    <property type="entry name" value="AAA+_ATPase"/>
</dbReference>
<feature type="transmembrane region" description="Helical" evidence="7">
    <location>
        <begin position="21"/>
        <end position="44"/>
    </location>
</feature>
<accession>A0A9Q9EW42</accession>
<evidence type="ECO:0000256" key="7">
    <source>
        <dbReference type="SAM" id="Phobius"/>
    </source>
</evidence>
<sequence>MKLFFKYCKEIWKENKALVSLIYFFTLLLACVEISLPLLFKLFIDKIREGIGGGSFAIYLLLYICCLLAGNILNVFWYQLLDKAGGIILLRVRNKLFKSIINAPFQRISNTGREKIKNILFNDTMSVFSSLTLFGIRIFSNLLMLALFLIFVSILNPSLGGLLLLMAGAGFLISLLARKTIKKNSQNVNAELKKTNALTNSFIDSIELFKTNDLKGYIEEKHKKMLKNFIKLARKNDFTQVFLKNILANINMVFTLLALSLVIVLGKNTSTGDLLFLFFISNMIFSFSTQTEQLISAFYANLPAFEHIEEILQLDKKDTEEKTFKWESLQSLSFENFSFDYNLYNDKKPASTQKPDPLLNNLNMTFYPGDRVRVCGKNGSGKTALLKLLAGLLETSSGSILINGKNIKEYSSQFKKNKILYISQDEFILNETIEKYFEVMKTGLTAEEISAFLQAWDFSETKNDEDLLNFILEDNAKNISGGMRKKLLALKLFARAKKADIILIDEIEAGMDIQTIKRYRSERNRLLGNSQEKIVFEITHTKDEDDFFTRLLKIEAGTAF</sequence>
<dbReference type="EMBL" id="CP051635">
    <property type="protein sequence ID" value="UTC99627.1"/>
    <property type="molecule type" value="Genomic_DNA"/>
</dbReference>
<dbReference type="InterPro" id="IPR003439">
    <property type="entry name" value="ABC_transporter-like_ATP-bd"/>
</dbReference>
<dbReference type="SUPFAM" id="SSF90123">
    <property type="entry name" value="ABC transporter transmembrane region"/>
    <property type="match status" value="1"/>
</dbReference>
<dbReference type="AlphaFoldDB" id="A0A9Q9EW42"/>
<dbReference type="PROSITE" id="PS50929">
    <property type="entry name" value="ABC_TM1F"/>
    <property type="match status" value="1"/>
</dbReference>
<dbReference type="InterPro" id="IPR027417">
    <property type="entry name" value="P-loop_NTPase"/>
</dbReference>
<feature type="transmembrane region" description="Helical" evidence="7">
    <location>
        <begin position="241"/>
        <end position="265"/>
    </location>
</feature>
<dbReference type="SMART" id="SM00382">
    <property type="entry name" value="AAA"/>
    <property type="match status" value="1"/>
</dbReference>
<dbReference type="SUPFAM" id="SSF52540">
    <property type="entry name" value="P-loop containing nucleoside triphosphate hydrolases"/>
    <property type="match status" value="1"/>
</dbReference>
<dbReference type="Gene3D" id="3.40.50.300">
    <property type="entry name" value="P-loop containing nucleotide triphosphate hydrolases"/>
    <property type="match status" value="1"/>
</dbReference>
<evidence type="ECO:0000256" key="4">
    <source>
        <dbReference type="ARBA" id="ARBA00022840"/>
    </source>
</evidence>